<protein>
    <recommendedName>
        <fullName evidence="2">N-acetyltransferase domain-containing protein</fullName>
    </recommendedName>
</protein>
<feature type="domain" description="N-acetyltransferase" evidence="2">
    <location>
        <begin position="62"/>
        <end position="199"/>
    </location>
</feature>
<dbReference type="PANTHER" id="PTHR42791:SF1">
    <property type="entry name" value="N-ACETYLTRANSFERASE DOMAIN-CONTAINING PROTEIN"/>
    <property type="match status" value="1"/>
</dbReference>
<dbReference type="SUPFAM" id="SSF55729">
    <property type="entry name" value="Acyl-CoA N-acyltransferases (Nat)"/>
    <property type="match status" value="1"/>
</dbReference>
<dbReference type="InterPro" id="IPR016181">
    <property type="entry name" value="Acyl_CoA_acyltransferase"/>
</dbReference>
<dbReference type="GO" id="GO:0016747">
    <property type="term" value="F:acyltransferase activity, transferring groups other than amino-acyl groups"/>
    <property type="evidence" value="ECO:0007669"/>
    <property type="project" value="InterPro"/>
</dbReference>
<dbReference type="Pfam" id="PF00583">
    <property type="entry name" value="Acetyltransf_1"/>
    <property type="match status" value="1"/>
</dbReference>
<accession>A0A0A0EJB3</accession>
<evidence type="ECO:0000256" key="1">
    <source>
        <dbReference type="SAM" id="MobiDB-lite"/>
    </source>
</evidence>
<dbReference type="Proteomes" id="UP000030004">
    <property type="component" value="Unassembled WGS sequence"/>
</dbReference>
<keyword evidence="4" id="KW-1185">Reference proteome</keyword>
<dbReference type="Gene3D" id="3.40.630.30">
    <property type="match status" value="1"/>
</dbReference>
<dbReference type="RefSeq" id="WP_052418106.1">
    <property type="nucleotide sequence ID" value="NZ_AQQX01000002.1"/>
</dbReference>
<gene>
    <name evidence="3" type="ORF">ATO9_04260</name>
</gene>
<dbReference type="eggNOG" id="COG0456">
    <property type="taxonomic scope" value="Bacteria"/>
</dbReference>
<dbReference type="CDD" id="cd04301">
    <property type="entry name" value="NAT_SF"/>
    <property type="match status" value="1"/>
</dbReference>
<organism evidence="3 4">
    <name type="scientific">Pseudooceanicola atlanticus</name>
    <dbReference type="NCBI Taxonomy" id="1461694"/>
    <lineage>
        <taxon>Bacteria</taxon>
        <taxon>Pseudomonadati</taxon>
        <taxon>Pseudomonadota</taxon>
        <taxon>Alphaproteobacteria</taxon>
        <taxon>Rhodobacterales</taxon>
        <taxon>Paracoccaceae</taxon>
        <taxon>Pseudooceanicola</taxon>
    </lineage>
</organism>
<feature type="region of interest" description="Disordered" evidence="1">
    <location>
        <begin position="1"/>
        <end position="20"/>
    </location>
</feature>
<dbReference type="PANTHER" id="PTHR42791">
    <property type="entry name" value="GNAT FAMILY ACETYLTRANSFERASE"/>
    <property type="match status" value="1"/>
</dbReference>
<dbReference type="OrthoDB" id="7057833at2"/>
<dbReference type="EMBL" id="AQQX01000002">
    <property type="protein sequence ID" value="KGM49257.1"/>
    <property type="molecule type" value="Genomic_DNA"/>
</dbReference>
<dbReference type="AlphaFoldDB" id="A0A0A0EJB3"/>
<dbReference type="InterPro" id="IPR000182">
    <property type="entry name" value="GNAT_dom"/>
</dbReference>
<dbReference type="InterPro" id="IPR052523">
    <property type="entry name" value="Trichothecene_AcTrans"/>
</dbReference>
<evidence type="ECO:0000259" key="2">
    <source>
        <dbReference type="PROSITE" id="PS51186"/>
    </source>
</evidence>
<evidence type="ECO:0000313" key="3">
    <source>
        <dbReference type="EMBL" id="KGM49257.1"/>
    </source>
</evidence>
<dbReference type="STRING" id="1461694.ATO9_04260"/>
<sequence length="199" mass="21516">MTHATLATLSPPAKTASRTPADQALSIIQSAFEQDPPVRWLYPSDADYQRYFPDFAAALGAPAFTEGTLALNAAAAALWVQPGSEPDEAALGALIERSIPAHRQADVFAVIEEMGAHHPEEPHWYLPVLGTHPEMQGRGHGAALLRPVLEVCDRTGVSAYLEATTERNRALYARHGFEATAEIRVADCPPLTAMVRSPR</sequence>
<dbReference type="PROSITE" id="PS51186">
    <property type="entry name" value="GNAT"/>
    <property type="match status" value="1"/>
</dbReference>
<comment type="caution">
    <text evidence="3">The sequence shown here is derived from an EMBL/GenBank/DDBJ whole genome shotgun (WGS) entry which is preliminary data.</text>
</comment>
<proteinExistence type="predicted"/>
<name>A0A0A0EJB3_9RHOB</name>
<reference evidence="3 4" key="1">
    <citation type="journal article" date="2015" name="Antonie Van Leeuwenhoek">
        <title>Pseudooceanicola atlanticus gen. nov. sp. nov., isolated from surface seawater of the Atlantic Ocean and reclassification of Oceanicola batsensis, Oceanicola marinus, Oceanicola nitratireducens, Oceanicola nanhaiensis, Oceanicola antarcticus and Oceanicola flagellatus, as Pseudooceanicola batsensis comb. nov., Pseudooceanicola marinus comb. nov., Pseudooceanicola nitratireducens comb. nov., Pseudooceanicola nanhaiensis comb. nov., Pseudooceanicola antarcticus comb. nov., and Pseudooceanicola flagellatus comb. nov.</title>
        <authorList>
            <person name="Lai Q."/>
            <person name="Li G."/>
            <person name="Liu X."/>
            <person name="Du Y."/>
            <person name="Sun F."/>
            <person name="Shao Z."/>
        </authorList>
    </citation>
    <scope>NUCLEOTIDE SEQUENCE [LARGE SCALE GENOMIC DNA]</scope>
    <source>
        <strain evidence="3 4">22II-s11g</strain>
    </source>
</reference>
<evidence type="ECO:0000313" key="4">
    <source>
        <dbReference type="Proteomes" id="UP000030004"/>
    </source>
</evidence>